<dbReference type="PRINTS" id="PR00081">
    <property type="entry name" value="GDHRDH"/>
</dbReference>
<keyword evidence="5" id="KW-1185">Reference proteome</keyword>
<gene>
    <name evidence="4" type="ORF">EURHEDRAFT_390441</name>
</gene>
<dbReference type="Pfam" id="PF13561">
    <property type="entry name" value="adh_short_C2"/>
    <property type="match status" value="1"/>
</dbReference>
<evidence type="ECO:0000313" key="4">
    <source>
        <dbReference type="EMBL" id="EYE90302.1"/>
    </source>
</evidence>
<dbReference type="RefSeq" id="XP_040633992.1">
    <property type="nucleotide sequence ID" value="XM_040779833.1"/>
</dbReference>
<dbReference type="OrthoDB" id="1669814at2759"/>
<dbReference type="PANTHER" id="PTHR43008:SF4">
    <property type="entry name" value="CHAIN DEHYDROGENASE, PUTATIVE (AFU_ORTHOLOGUE AFUA_4G08710)-RELATED"/>
    <property type="match status" value="1"/>
</dbReference>
<keyword evidence="2" id="KW-0560">Oxidoreductase</keyword>
<dbReference type="GeneID" id="63694957"/>
<dbReference type="EMBL" id="KK088462">
    <property type="protein sequence ID" value="EYE90302.1"/>
    <property type="molecule type" value="Genomic_DNA"/>
</dbReference>
<dbReference type="Gene3D" id="3.40.50.720">
    <property type="entry name" value="NAD(P)-binding Rossmann-like Domain"/>
    <property type="match status" value="1"/>
</dbReference>
<dbReference type="SUPFAM" id="SSF51735">
    <property type="entry name" value="NAD(P)-binding Rossmann-fold domains"/>
    <property type="match status" value="1"/>
</dbReference>
<dbReference type="GO" id="GO:0050664">
    <property type="term" value="F:oxidoreductase activity, acting on NAD(P)H, oxygen as acceptor"/>
    <property type="evidence" value="ECO:0007669"/>
    <property type="project" value="TreeGrafter"/>
</dbReference>
<dbReference type="InterPro" id="IPR002347">
    <property type="entry name" value="SDR_fam"/>
</dbReference>
<dbReference type="STRING" id="1388766.A0A017S028"/>
<evidence type="ECO:0000256" key="3">
    <source>
        <dbReference type="SAM" id="MobiDB-lite"/>
    </source>
</evidence>
<feature type="region of interest" description="Disordered" evidence="3">
    <location>
        <begin position="1"/>
        <end position="28"/>
    </location>
</feature>
<dbReference type="Proteomes" id="UP000019804">
    <property type="component" value="Unassembled WGS sequence"/>
</dbReference>
<sequence>MSNTSDCNVHGPEFREAKPSQGHPARPASKLFRLDNRTTISSLGTTLAIAILESGADIVCLDIPPTPTAANWNKVEATATNHAGQLFYYSLDITDENAVAETFATFGPTLRYPLKGLVSCAGLSLNGTSTDFPAASFCRMLDINVTGTFLVAQATAREMAKTRSTGSMVLVASMSGYVSNKGVDTAGCNAPKAAIYQLTCSLAAEWGSRVGIPLIRVNSLSPGYIRTAATAEALQKPGMESQ</sequence>
<dbReference type="HOGENOM" id="CLU_010194_1_1_1"/>
<evidence type="ECO:0000256" key="2">
    <source>
        <dbReference type="ARBA" id="ARBA00023002"/>
    </source>
</evidence>
<name>A0A017S028_ASPRC</name>
<dbReference type="GO" id="GO:0016616">
    <property type="term" value="F:oxidoreductase activity, acting on the CH-OH group of donors, NAD or NADP as acceptor"/>
    <property type="evidence" value="ECO:0007669"/>
    <property type="project" value="UniProtKB-ARBA"/>
</dbReference>
<reference evidence="5" key="1">
    <citation type="journal article" date="2014" name="Nat. Commun.">
        <title>Genomic adaptations of the halophilic Dead Sea filamentous fungus Eurotium rubrum.</title>
        <authorList>
            <person name="Kis-Papo T."/>
            <person name="Weig A.R."/>
            <person name="Riley R."/>
            <person name="Persoh D."/>
            <person name="Salamov A."/>
            <person name="Sun H."/>
            <person name="Lipzen A."/>
            <person name="Wasser S.P."/>
            <person name="Rambold G."/>
            <person name="Grigoriev I.V."/>
            <person name="Nevo E."/>
        </authorList>
    </citation>
    <scope>NUCLEOTIDE SEQUENCE [LARGE SCALE GENOMIC DNA]</scope>
    <source>
        <strain evidence="5">CBS 135680</strain>
    </source>
</reference>
<dbReference type="PANTHER" id="PTHR43008">
    <property type="entry name" value="BENZIL REDUCTASE"/>
    <property type="match status" value="1"/>
</dbReference>
<organism evidence="4 5">
    <name type="scientific">Aspergillus ruber (strain CBS 135680)</name>
    <dbReference type="NCBI Taxonomy" id="1388766"/>
    <lineage>
        <taxon>Eukaryota</taxon>
        <taxon>Fungi</taxon>
        <taxon>Dikarya</taxon>
        <taxon>Ascomycota</taxon>
        <taxon>Pezizomycotina</taxon>
        <taxon>Eurotiomycetes</taxon>
        <taxon>Eurotiomycetidae</taxon>
        <taxon>Eurotiales</taxon>
        <taxon>Aspergillaceae</taxon>
        <taxon>Aspergillus</taxon>
        <taxon>Aspergillus subgen. Aspergillus</taxon>
    </lineage>
</organism>
<protein>
    <submittedName>
        <fullName evidence="4">Short-chain dehydrogenase</fullName>
    </submittedName>
</protein>
<accession>A0A017S028</accession>
<proteinExistence type="inferred from homology"/>
<evidence type="ECO:0000256" key="1">
    <source>
        <dbReference type="ARBA" id="ARBA00006484"/>
    </source>
</evidence>
<evidence type="ECO:0000313" key="5">
    <source>
        <dbReference type="Proteomes" id="UP000019804"/>
    </source>
</evidence>
<dbReference type="AlphaFoldDB" id="A0A017S028"/>
<comment type="similarity">
    <text evidence="1">Belongs to the short-chain dehydrogenases/reductases (SDR) family.</text>
</comment>
<dbReference type="InterPro" id="IPR036291">
    <property type="entry name" value="NAD(P)-bd_dom_sf"/>
</dbReference>